<dbReference type="InterPro" id="IPR049672">
    <property type="entry name" value="Xrt_dep_XDP1"/>
</dbReference>
<comment type="caution">
    <text evidence="3">The sequence shown here is derived from an EMBL/GenBank/DDBJ whole genome shotgun (WGS) entry which is preliminary data.</text>
</comment>
<proteinExistence type="predicted"/>
<reference evidence="3 4" key="1">
    <citation type="submission" date="2019-07" db="EMBL/GenBank/DDBJ databases">
        <title>The pathways for chlorine oxyanion respiration interact through the shared metabolite chlorate.</title>
        <authorList>
            <person name="Barnum T.P."/>
            <person name="Cheng Y."/>
            <person name="Hill K.A."/>
            <person name="Lucas L.N."/>
            <person name="Carlson H.K."/>
            <person name="Coates J.D."/>
        </authorList>
    </citation>
    <scope>NUCLEOTIDE SEQUENCE [LARGE SCALE GENOMIC DNA]</scope>
    <source>
        <strain evidence="3 4">SFB-3</strain>
    </source>
</reference>
<dbReference type="Pfam" id="PF07589">
    <property type="entry name" value="PEP-CTERM"/>
    <property type="match status" value="1"/>
</dbReference>
<organism evidence="3 4">
    <name type="scientific">Denitromonas halophila</name>
    <dbReference type="NCBI Taxonomy" id="1629404"/>
    <lineage>
        <taxon>Bacteria</taxon>
        <taxon>Pseudomonadati</taxon>
        <taxon>Pseudomonadota</taxon>
        <taxon>Betaproteobacteria</taxon>
        <taxon>Rhodocyclales</taxon>
        <taxon>Zoogloeaceae</taxon>
        <taxon>Denitromonas</taxon>
    </lineage>
</organism>
<feature type="chain" id="PRO_5021982979" evidence="1">
    <location>
        <begin position="39"/>
        <end position="283"/>
    </location>
</feature>
<keyword evidence="1" id="KW-0732">Signal</keyword>
<feature type="domain" description="Ice-binding protein C-terminal" evidence="2">
    <location>
        <begin position="259"/>
        <end position="281"/>
    </location>
</feature>
<dbReference type="Proteomes" id="UP000319502">
    <property type="component" value="Unassembled WGS sequence"/>
</dbReference>
<gene>
    <name evidence="3" type="ORF">FHP91_08370</name>
</gene>
<accession>A0A557QXN4</accession>
<dbReference type="OrthoDB" id="8544832at2"/>
<feature type="signal peptide" evidence="1">
    <location>
        <begin position="1"/>
        <end position="38"/>
    </location>
</feature>
<evidence type="ECO:0000259" key="2">
    <source>
        <dbReference type="Pfam" id="PF07589"/>
    </source>
</evidence>
<protein>
    <submittedName>
        <fullName evidence="3">PEP-CTERM sorting domain-containing protein</fullName>
    </submittedName>
</protein>
<dbReference type="NCBIfam" id="NF041927">
    <property type="entry name" value="Xrt_dep_XDP1"/>
    <property type="match status" value="1"/>
</dbReference>
<evidence type="ECO:0000256" key="1">
    <source>
        <dbReference type="SAM" id="SignalP"/>
    </source>
</evidence>
<dbReference type="InterPro" id="IPR013424">
    <property type="entry name" value="Ice-binding_C"/>
</dbReference>
<keyword evidence="4" id="KW-1185">Reference proteome</keyword>
<dbReference type="AlphaFoldDB" id="A0A557QXN4"/>
<evidence type="ECO:0000313" key="4">
    <source>
        <dbReference type="Proteomes" id="UP000319502"/>
    </source>
</evidence>
<dbReference type="EMBL" id="VMNK01000006">
    <property type="protein sequence ID" value="TVO57675.1"/>
    <property type="molecule type" value="Genomic_DNA"/>
</dbReference>
<sequence length="283" mass="29223">MDCFMYLDNEFSREKHMNKTFKHMLVAAGLMAALPAMAATTWTFSGGDNNNPAWGNSRSYSNGGVTVTATAWANTGGSGNTLIENAYLPTYGSSGLGVINRDGYSSGSDQDTNDVIGNSTEHSMDNDQRYDSILLSFSEAVNLTGLRNGWTTGDSDMSVLAYIGSGTPTLAGGSYASLVSNGWASISDLMNTGTSWASTGTSVYSSHWLVGAFNPAFNGGSTGYAGNDYVKLYQAQGTICTASGGASGGVCGGTPGTGVPEPGSLALAGLGLLGVIGLRRRRK</sequence>
<dbReference type="NCBIfam" id="TIGR02595">
    <property type="entry name" value="PEP_CTERM"/>
    <property type="match status" value="1"/>
</dbReference>
<evidence type="ECO:0000313" key="3">
    <source>
        <dbReference type="EMBL" id="TVO57675.1"/>
    </source>
</evidence>
<name>A0A557QXN4_9RHOO</name>